<name>A0A5E4U7X1_9BURK</name>
<dbReference type="RefSeq" id="WP_150555289.1">
    <property type="nucleotide sequence ID" value="NZ_JABVYB010000048.1"/>
</dbReference>
<evidence type="ECO:0000313" key="2">
    <source>
        <dbReference type="Proteomes" id="UP000367825"/>
    </source>
</evidence>
<dbReference type="InterPro" id="IPR036388">
    <property type="entry name" value="WH-like_DNA-bd_sf"/>
</dbReference>
<dbReference type="OrthoDB" id="155998at2"/>
<dbReference type="EMBL" id="CABPSC010000005">
    <property type="protein sequence ID" value="VVD95178.1"/>
    <property type="molecule type" value="Genomic_DNA"/>
</dbReference>
<dbReference type="Proteomes" id="UP000367825">
    <property type="component" value="Unassembled WGS sequence"/>
</dbReference>
<protein>
    <submittedName>
        <fullName evidence="1">Transcriptional regulator</fullName>
    </submittedName>
</protein>
<dbReference type="AlphaFoldDB" id="A0A5E4U7X1"/>
<keyword evidence="2" id="KW-1185">Reference proteome</keyword>
<dbReference type="InterPro" id="IPR036390">
    <property type="entry name" value="WH_DNA-bd_sf"/>
</dbReference>
<dbReference type="SUPFAM" id="SSF46785">
    <property type="entry name" value="Winged helix' DNA-binding domain"/>
    <property type="match status" value="1"/>
</dbReference>
<accession>A0A5E4U7X1</accession>
<reference evidence="1 2" key="1">
    <citation type="submission" date="2019-08" db="EMBL/GenBank/DDBJ databases">
        <authorList>
            <person name="Peeters C."/>
        </authorList>
    </citation>
    <scope>NUCLEOTIDE SEQUENCE [LARGE SCALE GENOMIC DNA]</scope>
    <source>
        <strain evidence="1 2">LMG 31109</strain>
    </source>
</reference>
<proteinExistence type="predicted"/>
<dbReference type="Gene3D" id="1.10.10.10">
    <property type="entry name" value="Winged helix-like DNA-binding domain superfamily/Winged helix DNA-binding domain"/>
    <property type="match status" value="1"/>
</dbReference>
<sequence>MNYPNTPLDNRATAPGAGHERVLHWLKTQGPASTAEVASGLGITAEAARQQVQKLVAEGLLVGETMPARGAGRPRQAWTLTEAGHGRFPDAHPQLTIQLIGSIRQLFGEDGLERLITQRAADTRVHYKQAIDGLPSLSARVQKLAEIRSSEGYMARVERDGDDWLLIEDHCPICAAAKTCQGFCRTELELFQELIGERGTVSRATHILAGGQRCTYRVSPC</sequence>
<organism evidence="1 2">
    <name type="scientific">Pandoraea nosoerga</name>
    <dbReference type="NCBI Taxonomy" id="2508296"/>
    <lineage>
        <taxon>Bacteria</taxon>
        <taxon>Pseudomonadati</taxon>
        <taxon>Pseudomonadota</taxon>
        <taxon>Betaproteobacteria</taxon>
        <taxon>Burkholderiales</taxon>
        <taxon>Burkholderiaceae</taxon>
        <taxon>Pandoraea</taxon>
    </lineage>
</organism>
<evidence type="ECO:0000313" key="1">
    <source>
        <dbReference type="EMBL" id="VVD95178.1"/>
    </source>
</evidence>
<gene>
    <name evidence="1" type="ORF">PNO31109_01819</name>
</gene>